<dbReference type="Proteomes" id="UP000645390">
    <property type="component" value="Unassembled WGS sequence"/>
</dbReference>
<dbReference type="RefSeq" id="WP_188415198.1">
    <property type="nucleotide sequence ID" value="NZ_BMDJ01000007.1"/>
</dbReference>
<proteinExistence type="predicted"/>
<feature type="domain" description="Outer membrane protein beta-barrel" evidence="1">
    <location>
        <begin position="42"/>
        <end position="224"/>
    </location>
</feature>
<name>A0ABQ2BIY4_9SPHI</name>
<gene>
    <name evidence="2" type="ORF">GCM10008119_26610</name>
</gene>
<dbReference type="EMBL" id="BMDJ01000007">
    <property type="protein sequence ID" value="GGI27229.1"/>
    <property type="molecule type" value="Genomic_DNA"/>
</dbReference>
<dbReference type="InterPro" id="IPR025665">
    <property type="entry name" value="Beta-barrel_OMP_2"/>
</dbReference>
<dbReference type="Pfam" id="PF13568">
    <property type="entry name" value="OMP_b-brl_2"/>
    <property type="match status" value="1"/>
</dbReference>
<sequence>MFRFDAHSFLSFSNAGKRSLIKPLFVIIIFLVLTLALQLANAQTRIGIKAGVNLSTLSISNTGAGNEDTNYLLGAQFGLTLNKPVFDHWSLQLGLIYREMGFSSERGANGFNARGFKVRADYFSLPFHLLYHVNFRSAKFFIGLGPYVVYGVGGRWRSDDPVAIGDIIVGKTGSVGFTNDSSEGIFESYTYGRPLDYGLTSLVGLEIKERLSLQFNGDFGMANLMPRFANYQPQGKLKNSSFGLALGFKF</sequence>
<evidence type="ECO:0000313" key="2">
    <source>
        <dbReference type="EMBL" id="GGI27229.1"/>
    </source>
</evidence>
<organism evidence="2 3">
    <name type="scientific">Pedobacter mendelii</name>
    <dbReference type="NCBI Taxonomy" id="1908240"/>
    <lineage>
        <taxon>Bacteria</taxon>
        <taxon>Pseudomonadati</taxon>
        <taxon>Bacteroidota</taxon>
        <taxon>Sphingobacteriia</taxon>
        <taxon>Sphingobacteriales</taxon>
        <taxon>Sphingobacteriaceae</taxon>
        <taxon>Pedobacter</taxon>
    </lineage>
</organism>
<accession>A0ABQ2BIY4</accession>
<protein>
    <recommendedName>
        <fullName evidence="1">Outer membrane protein beta-barrel domain-containing protein</fullName>
    </recommendedName>
</protein>
<evidence type="ECO:0000259" key="1">
    <source>
        <dbReference type="Pfam" id="PF13568"/>
    </source>
</evidence>
<keyword evidence="3" id="KW-1185">Reference proteome</keyword>
<evidence type="ECO:0000313" key="3">
    <source>
        <dbReference type="Proteomes" id="UP000645390"/>
    </source>
</evidence>
<comment type="caution">
    <text evidence="2">The sequence shown here is derived from an EMBL/GenBank/DDBJ whole genome shotgun (WGS) entry which is preliminary data.</text>
</comment>
<reference evidence="3" key="1">
    <citation type="journal article" date="2019" name="Int. J. Syst. Evol. Microbiol.">
        <title>The Global Catalogue of Microorganisms (GCM) 10K type strain sequencing project: providing services to taxonomists for standard genome sequencing and annotation.</title>
        <authorList>
            <consortium name="The Broad Institute Genomics Platform"/>
            <consortium name="The Broad Institute Genome Sequencing Center for Infectious Disease"/>
            <person name="Wu L."/>
            <person name="Ma J."/>
        </authorList>
    </citation>
    <scope>NUCLEOTIDE SEQUENCE [LARGE SCALE GENOMIC DNA]</scope>
    <source>
        <strain evidence="3">CCM 8939</strain>
    </source>
</reference>